<keyword evidence="3" id="KW-0238">DNA-binding</keyword>
<dbReference type="InterPro" id="IPR036388">
    <property type="entry name" value="WH-like_DNA-bd_sf"/>
</dbReference>
<dbReference type="Gene3D" id="1.10.10.10">
    <property type="entry name" value="Winged helix-like DNA-binding domain superfamily/Winged helix DNA-binding domain"/>
    <property type="match status" value="1"/>
</dbReference>
<evidence type="ECO:0000256" key="1">
    <source>
        <dbReference type="ARBA" id="ARBA00022491"/>
    </source>
</evidence>
<dbReference type="PRINTS" id="PR00035">
    <property type="entry name" value="HTHGNTR"/>
</dbReference>
<dbReference type="InterPro" id="IPR028082">
    <property type="entry name" value="Peripla_BP_I"/>
</dbReference>
<evidence type="ECO:0000313" key="6">
    <source>
        <dbReference type="EMBL" id="NUU58487.1"/>
    </source>
</evidence>
<dbReference type="GeneID" id="97135178"/>
<evidence type="ECO:0000256" key="3">
    <source>
        <dbReference type="ARBA" id="ARBA00023125"/>
    </source>
</evidence>
<sequence>MELHLYEQIYVSIVQEIKEGRLKEGDRVSSEKELAEKFGVSRITSKKALEKLADSGVIKRIQGKGSYVSDGIIGEQQEPKHYSEVKTTLVPEDDKQLIGFIIPNFSDEFGLQLLRSMEKRSAEHNYQLIIKRTCGDRDEEKRAIDLFIGLGIKGLMVTPIHGQHYNSELLRLVLDRFPIVLVDRYLKGIPVCSVYTDNKKAAMDLTRHLISKGHKKIAFLSPPEENTSTLEERLLGYTFAFTQEGMNLNKDYVLTNLKGTLPMNINGTAIESDKETVKHFLKQNPDVKAFVASEFLIATMLAQVIHSMGKSLEEFEIVCFDSLNDHLGQPIFTHIKQDENQMGELAVDMLISQLHGTAVPELNIIEHRMVVKNNR</sequence>
<protein>
    <submittedName>
        <fullName evidence="6">GntR family transcriptional regulator</fullName>
    </submittedName>
</protein>
<dbReference type="InterPro" id="IPR036390">
    <property type="entry name" value="WH_DNA-bd_sf"/>
</dbReference>
<evidence type="ECO:0000313" key="7">
    <source>
        <dbReference type="Proteomes" id="UP000577724"/>
    </source>
</evidence>
<dbReference type="CDD" id="cd07377">
    <property type="entry name" value="WHTH_GntR"/>
    <property type="match status" value="1"/>
</dbReference>
<dbReference type="InterPro" id="IPR001761">
    <property type="entry name" value="Peripla_BP/Lac1_sug-bd_dom"/>
</dbReference>
<organism evidence="6 7">
    <name type="scientific">Paenibacillus taichungensis</name>
    <dbReference type="NCBI Taxonomy" id="484184"/>
    <lineage>
        <taxon>Bacteria</taxon>
        <taxon>Bacillati</taxon>
        <taxon>Bacillota</taxon>
        <taxon>Bacilli</taxon>
        <taxon>Bacillales</taxon>
        <taxon>Paenibacillaceae</taxon>
        <taxon>Paenibacillus</taxon>
    </lineage>
</organism>
<keyword evidence="2" id="KW-0805">Transcription regulation</keyword>
<evidence type="ECO:0000256" key="4">
    <source>
        <dbReference type="ARBA" id="ARBA00023163"/>
    </source>
</evidence>
<dbReference type="RefSeq" id="WP_175383805.1">
    <property type="nucleotide sequence ID" value="NZ_CBCRYD010000009.1"/>
</dbReference>
<dbReference type="EMBL" id="JABMCC010000121">
    <property type="protein sequence ID" value="NUU58487.1"/>
    <property type="molecule type" value="Genomic_DNA"/>
</dbReference>
<dbReference type="Gene3D" id="3.40.50.2300">
    <property type="match status" value="2"/>
</dbReference>
<dbReference type="PANTHER" id="PTHR30146:SF95">
    <property type="entry name" value="RIBOSE OPERON REPRESSOR"/>
    <property type="match status" value="1"/>
</dbReference>
<accession>A0ABX2MX83</accession>
<dbReference type="Proteomes" id="UP000577724">
    <property type="component" value="Unassembled WGS sequence"/>
</dbReference>
<dbReference type="Pfam" id="PF00392">
    <property type="entry name" value="GntR"/>
    <property type="match status" value="1"/>
</dbReference>
<dbReference type="PANTHER" id="PTHR30146">
    <property type="entry name" value="LACI-RELATED TRANSCRIPTIONAL REPRESSOR"/>
    <property type="match status" value="1"/>
</dbReference>
<evidence type="ECO:0000256" key="2">
    <source>
        <dbReference type="ARBA" id="ARBA00023015"/>
    </source>
</evidence>
<dbReference type="InterPro" id="IPR000524">
    <property type="entry name" value="Tscrpt_reg_HTH_GntR"/>
</dbReference>
<feature type="domain" description="HTH gntR-type" evidence="5">
    <location>
        <begin position="3"/>
        <end position="71"/>
    </location>
</feature>
<keyword evidence="4" id="KW-0804">Transcription</keyword>
<keyword evidence="7" id="KW-1185">Reference proteome</keyword>
<dbReference type="Pfam" id="PF00532">
    <property type="entry name" value="Peripla_BP_1"/>
    <property type="match status" value="1"/>
</dbReference>
<reference evidence="6 7" key="1">
    <citation type="submission" date="2020-05" db="EMBL/GenBank/DDBJ databases">
        <title>Genome Sequencing of Type Strains.</title>
        <authorList>
            <person name="Lemaire J.F."/>
            <person name="Inderbitzin P."/>
            <person name="Gregorio O.A."/>
            <person name="Collins S.B."/>
            <person name="Wespe N."/>
            <person name="Knight-Connoni V."/>
        </authorList>
    </citation>
    <scope>NUCLEOTIDE SEQUENCE [LARGE SCALE GENOMIC DNA]</scope>
    <source>
        <strain evidence="6 7">DSM 19942</strain>
    </source>
</reference>
<name>A0ABX2MX83_9BACL</name>
<dbReference type="CDD" id="cd06267">
    <property type="entry name" value="PBP1_LacI_sugar_binding-like"/>
    <property type="match status" value="1"/>
</dbReference>
<keyword evidence="1" id="KW-0678">Repressor</keyword>
<dbReference type="SUPFAM" id="SSF46785">
    <property type="entry name" value="Winged helix' DNA-binding domain"/>
    <property type="match status" value="1"/>
</dbReference>
<dbReference type="SUPFAM" id="SSF53822">
    <property type="entry name" value="Periplasmic binding protein-like I"/>
    <property type="match status" value="1"/>
</dbReference>
<comment type="caution">
    <text evidence="6">The sequence shown here is derived from an EMBL/GenBank/DDBJ whole genome shotgun (WGS) entry which is preliminary data.</text>
</comment>
<proteinExistence type="predicted"/>
<evidence type="ECO:0000259" key="5">
    <source>
        <dbReference type="PROSITE" id="PS50949"/>
    </source>
</evidence>
<gene>
    <name evidence="6" type="ORF">HP548_30850</name>
</gene>
<dbReference type="PROSITE" id="PS50949">
    <property type="entry name" value="HTH_GNTR"/>
    <property type="match status" value="1"/>
</dbReference>
<dbReference type="SMART" id="SM00345">
    <property type="entry name" value="HTH_GNTR"/>
    <property type="match status" value="1"/>
</dbReference>